<accession>A0A132NEW2</accession>
<dbReference type="EMBL" id="JYIJ01000019">
    <property type="protein sequence ID" value="KWW98223.1"/>
    <property type="molecule type" value="Genomic_DNA"/>
</dbReference>
<dbReference type="Pfam" id="PF10592">
    <property type="entry name" value="AIPR"/>
    <property type="match status" value="1"/>
</dbReference>
<dbReference type="Proteomes" id="UP000070659">
    <property type="component" value="Unassembled WGS sequence"/>
</dbReference>
<proteinExistence type="predicted"/>
<reference evidence="4" key="1">
    <citation type="submission" date="2015-02" db="EMBL/GenBank/DDBJ databases">
        <title>Physiological reanalysis, assessment of diazotrophy, and genome sequences of multiple isolates of Streptomyces thermoautotrophicus.</title>
        <authorList>
            <person name="MacKellar D.C."/>
            <person name="Lieber L."/>
            <person name="Norman J."/>
            <person name="Bolger A."/>
            <person name="Tobin C."/>
            <person name="Murray J.W."/>
            <person name="Friesen M."/>
            <person name="Prell J."/>
        </authorList>
    </citation>
    <scope>NUCLEOTIDE SEQUENCE [LARGE SCALE GENOMIC DNA]</scope>
    <source>
        <strain evidence="4">UBT1</strain>
    </source>
</reference>
<dbReference type="AlphaFoldDB" id="A0A132NEW2"/>
<evidence type="ECO:0000313" key="4">
    <source>
        <dbReference type="Proteomes" id="UP000070598"/>
    </source>
</evidence>
<feature type="domain" description="Abortive phage infection protein C-terminal" evidence="1">
    <location>
        <begin position="227"/>
        <end position="434"/>
    </location>
</feature>
<comment type="caution">
    <text evidence="3">The sequence shown here is derived from an EMBL/GenBank/DDBJ whole genome shotgun (WGS) entry which is preliminary data.</text>
</comment>
<sequence>MSGRTDLDQYGDNKRLLFALQLKFGIEDIHAVAAAALTDGSADKSCDLLYVDREAEEIVLAQAYEAGNPNKASAKESKAADLHQAASWVFGAPISEVPERLQSAVREARAALEDRQIRQVSVWFVHNLPESETVQKELDQIRHSVDVWLKDRYSDSSVDTINAVEIGRNRLADWYHGSQSPIIIDDVISVPVDGYFRETHGRWEAYCTSIDVRWLKNMFWQYRDRLFSANVRNYLGIAWRRGNINSGIRKTVEEEPENFWVYNNGITALVHRVEPGPDNSSLVITGLSIVNGAQTTGVIGNSSAINPSRSPKVLARFIVCRDPEIVRCIIRYNNRQNAIVASDFRSNDRVQKRLVREFQELGVVGYNGGRRGGIEDVIRRPADNAVPATSAAQALAAFHGEPGTAYHEKSEIWESDKLYHRFFSDRTTARHVFFCFSLQRAVEETKKRLRTKLNEGLRKDEKQAVEFFERRGSVLLLVAAIGTCMEIYLDRSIPNPFELGFADKPTLPEAIDRWNPLVESALPWAVYHLDPVLKGESLRRHDEVRDALEKFQASIGSVANVNKEIFQAFAAHVRCGK</sequence>
<protein>
    <recommendedName>
        <fullName evidence="1">Abortive phage infection protein C-terminal domain-containing protein</fullName>
    </recommendedName>
</protein>
<evidence type="ECO:0000313" key="2">
    <source>
        <dbReference type="EMBL" id="KWW98223.1"/>
    </source>
</evidence>
<evidence type="ECO:0000259" key="1">
    <source>
        <dbReference type="Pfam" id="PF10592"/>
    </source>
</evidence>
<organism evidence="3 4">
    <name type="scientific">Carbonactinospora thermoautotrophica</name>
    <dbReference type="NCBI Taxonomy" id="1469144"/>
    <lineage>
        <taxon>Bacteria</taxon>
        <taxon>Bacillati</taxon>
        <taxon>Actinomycetota</taxon>
        <taxon>Actinomycetes</taxon>
        <taxon>Kitasatosporales</taxon>
        <taxon>Carbonactinosporaceae</taxon>
        <taxon>Carbonactinospora</taxon>
    </lineage>
</organism>
<dbReference type="Proteomes" id="UP000070598">
    <property type="component" value="Unassembled WGS sequence"/>
</dbReference>
<dbReference type="EMBL" id="JYIK01000959">
    <property type="protein sequence ID" value="KWX08630.1"/>
    <property type="molecule type" value="Genomic_DNA"/>
</dbReference>
<reference evidence="3 5" key="2">
    <citation type="submission" date="2015-02" db="EMBL/GenBank/DDBJ databases">
        <title>Physiological reanalysis, assessment of diazotrophy, and genome sequences of multiple isolates of Streptomyces thermoautotrophicus.</title>
        <authorList>
            <person name="MacKellar D.C."/>
            <person name="Lieber L."/>
            <person name="Norman J."/>
            <person name="Bolger A."/>
            <person name="Tobin C."/>
            <person name="Murray J.W."/>
            <person name="Prell J."/>
        </authorList>
    </citation>
    <scope>NUCLEOTIDE SEQUENCE [LARGE SCALE GENOMIC DNA]</scope>
    <source>
        <strain evidence="3 5">UBT1</strain>
    </source>
</reference>
<dbReference type="PATRIC" id="fig|1469144.8.peg.385"/>
<evidence type="ECO:0000313" key="3">
    <source>
        <dbReference type="EMBL" id="KWX08630.1"/>
    </source>
</evidence>
<evidence type="ECO:0000313" key="5">
    <source>
        <dbReference type="Proteomes" id="UP000070659"/>
    </source>
</evidence>
<gene>
    <name evidence="2" type="ORF">TH66_19060</name>
    <name evidence="3" type="ORF">TR74_14130</name>
</gene>
<dbReference type="InterPro" id="IPR018891">
    <property type="entry name" value="AIPR_C"/>
</dbReference>
<name>A0A132NEW2_9ACTN</name>